<dbReference type="RefSeq" id="WP_054965410.1">
    <property type="nucleotide sequence ID" value="NZ_FMUN01000005.1"/>
</dbReference>
<dbReference type="Pfam" id="PF25222">
    <property type="entry name" value="DUF7840"/>
    <property type="match status" value="1"/>
</dbReference>
<dbReference type="Pfam" id="PF25225">
    <property type="entry name" value="DUF7843"/>
    <property type="match status" value="1"/>
</dbReference>
<dbReference type="InterPro" id="IPR057162">
    <property type="entry name" value="DUF7840"/>
</dbReference>
<dbReference type="InterPro" id="IPR025178">
    <property type="entry name" value="Lnb_N"/>
</dbReference>
<sequence>MPANRSLSARALLGLLLGLLGPAPAAGAEGAYLAELIQTAREQGLAESPQWRALLHYEGGLTGGESRADDPDFFFAPEGKTDPRAELEATLGAFFRPPSPHQPVQSGEEGRQHPQCAFPARYQWLKRKLDFDPDRLPERPCPRFEWWRDQLNAAGVTLVFPAAYLNNPSSMFGHTLLRLDRPNQTRRNRMLAYAVNYAADTGNDGGFLFAMKGLTGFYPGRFSIAPYYEKVKLYNDLESRDIWEYPLNFAQEEVDRMVRHLWELRGIRFDYYFFSENCSSQLLGLMEAARPTLSLSEQFDYWAIPADTVRAVRRVPGLMGQPVYRPALETQVLYRGNHLQPPRQRLAKEIAQGRRGPDAEAVAALPPGESARTLELAYHYLRYLRAGEERDDESAKRARSILVTRSRVDHPGVTEPAPSPEVRPDEGHRSARLRLGAGLRDGYGYQEIGLRPAYHDLLDPQGGYVEGAKIELLDLAVRRYDRDASTEVHRVELASIVSLSPRDEFRSPISWKINTAADRYPFDPEGEEDERPWRWRTNGGAGIAWDLGGRGIVYALLEGTADASGALERGYALGLGPSLGVVGDPLPGWRVHLHGRLQRFGVGSPFTEGSVRLDQRVRLTRNHSLRLEAARRHLLDHWWTEGQLSWNWHF</sequence>
<evidence type="ECO:0000313" key="8">
    <source>
        <dbReference type="Proteomes" id="UP000183104"/>
    </source>
</evidence>
<organism evidence="7 8">
    <name type="scientific">Thiohalorhabdus denitrificans</name>
    <dbReference type="NCBI Taxonomy" id="381306"/>
    <lineage>
        <taxon>Bacteria</taxon>
        <taxon>Pseudomonadati</taxon>
        <taxon>Pseudomonadota</taxon>
        <taxon>Gammaproteobacteria</taxon>
        <taxon>Thiohalorhabdales</taxon>
        <taxon>Thiohalorhabdaceae</taxon>
        <taxon>Thiohalorhabdus</taxon>
    </lineage>
</organism>
<evidence type="ECO:0000313" key="7">
    <source>
        <dbReference type="EMBL" id="SCY36415.1"/>
    </source>
</evidence>
<evidence type="ECO:0000259" key="6">
    <source>
        <dbReference type="Pfam" id="PF25225"/>
    </source>
</evidence>
<evidence type="ECO:0000256" key="2">
    <source>
        <dbReference type="SAM" id="SignalP"/>
    </source>
</evidence>
<dbReference type="EMBL" id="FMUN01000005">
    <property type="protein sequence ID" value="SCY36415.1"/>
    <property type="molecule type" value="Genomic_DNA"/>
</dbReference>
<evidence type="ECO:0000259" key="4">
    <source>
        <dbReference type="Pfam" id="PF25222"/>
    </source>
</evidence>
<gene>
    <name evidence="7" type="ORF">SAMN05661077_1887</name>
</gene>
<protein>
    <submittedName>
        <fullName evidence="7">Uncharacterized protein</fullName>
    </submittedName>
</protein>
<keyword evidence="2" id="KW-0732">Signal</keyword>
<dbReference type="Pfam" id="PF13387">
    <property type="entry name" value="Lnb_N"/>
    <property type="match status" value="1"/>
</dbReference>
<feature type="signal peptide" evidence="2">
    <location>
        <begin position="1"/>
        <end position="25"/>
    </location>
</feature>
<feature type="domain" description="DUF7842" evidence="5">
    <location>
        <begin position="323"/>
        <end position="411"/>
    </location>
</feature>
<evidence type="ECO:0000259" key="3">
    <source>
        <dbReference type="Pfam" id="PF13387"/>
    </source>
</evidence>
<dbReference type="STRING" id="381306.AN478_04445"/>
<feature type="domain" description="Lnb N-terminal periplasmic" evidence="3">
    <location>
        <begin position="144"/>
        <end position="312"/>
    </location>
</feature>
<dbReference type="InterPro" id="IPR057164">
    <property type="entry name" value="DUF7842"/>
</dbReference>
<dbReference type="Pfam" id="PF25224">
    <property type="entry name" value="DUF7842"/>
    <property type="match status" value="1"/>
</dbReference>
<evidence type="ECO:0000259" key="5">
    <source>
        <dbReference type="Pfam" id="PF25224"/>
    </source>
</evidence>
<feature type="domain" description="DUF7843" evidence="6">
    <location>
        <begin position="44"/>
        <end position="127"/>
    </location>
</feature>
<keyword evidence="8" id="KW-1185">Reference proteome</keyword>
<feature type="chain" id="PRO_5010367154" evidence="2">
    <location>
        <begin position="26"/>
        <end position="650"/>
    </location>
</feature>
<name>A0A1G5FAY8_9GAMM</name>
<feature type="domain" description="DUF7840" evidence="4">
    <location>
        <begin position="422"/>
        <end position="648"/>
    </location>
</feature>
<accession>A0A1G5FAY8</accession>
<dbReference type="InterPro" id="IPR057165">
    <property type="entry name" value="DUF7843"/>
</dbReference>
<reference evidence="8" key="1">
    <citation type="submission" date="2016-10" db="EMBL/GenBank/DDBJ databases">
        <authorList>
            <person name="Varghese N."/>
        </authorList>
    </citation>
    <scope>NUCLEOTIDE SEQUENCE [LARGE SCALE GENOMIC DNA]</scope>
    <source>
        <strain evidence="8">HL 19</strain>
    </source>
</reference>
<dbReference type="AlphaFoldDB" id="A0A1G5FAY8"/>
<evidence type="ECO:0000256" key="1">
    <source>
        <dbReference type="SAM" id="MobiDB-lite"/>
    </source>
</evidence>
<dbReference type="Proteomes" id="UP000183104">
    <property type="component" value="Unassembled WGS sequence"/>
</dbReference>
<feature type="region of interest" description="Disordered" evidence="1">
    <location>
        <begin position="408"/>
        <end position="428"/>
    </location>
</feature>
<proteinExistence type="predicted"/>